<keyword evidence="1" id="KW-0812">Transmembrane</keyword>
<evidence type="ECO:0000256" key="1">
    <source>
        <dbReference type="SAM" id="Phobius"/>
    </source>
</evidence>
<keyword evidence="1" id="KW-1133">Transmembrane helix</keyword>
<keyword evidence="1" id="KW-0472">Membrane</keyword>
<evidence type="ECO:0000313" key="2">
    <source>
        <dbReference type="Proteomes" id="UP000887574"/>
    </source>
</evidence>
<keyword evidence="2" id="KW-1185">Reference proteome</keyword>
<protein>
    <submittedName>
        <fullName evidence="3">Uncharacterized protein</fullName>
    </submittedName>
</protein>
<accession>A0A915D5F1</accession>
<dbReference type="WBParaSite" id="jg15568">
    <property type="protein sequence ID" value="jg15568"/>
    <property type="gene ID" value="jg15568"/>
</dbReference>
<name>A0A915D5F1_9BILA</name>
<evidence type="ECO:0000313" key="3">
    <source>
        <dbReference type="WBParaSite" id="jg15568"/>
    </source>
</evidence>
<dbReference type="Proteomes" id="UP000887574">
    <property type="component" value="Unplaced"/>
</dbReference>
<organism evidence="2 3">
    <name type="scientific">Ditylenchus dipsaci</name>
    <dbReference type="NCBI Taxonomy" id="166011"/>
    <lineage>
        <taxon>Eukaryota</taxon>
        <taxon>Metazoa</taxon>
        <taxon>Ecdysozoa</taxon>
        <taxon>Nematoda</taxon>
        <taxon>Chromadorea</taxon>
        <taxon>Rhabditida</taxon>
        <taxon>Tylenchina</taxon>
        <taxon>Tylenchomorpha</taxon>
        <taxon>Sphaerularioidea</taxon>
        <taxon>Anguinidae</taxon>
        <taxon>Anguininae</taxon>
        <taxon>Ditylenchus</taxon>
    </lineage>
</organism>
<proteinExistence type="predicted"/>
<feature type="transmembrane region" description="Helical" evidence="1">
    <location>
        <begin position="234"/>
        <end position="254"/>
    </location>
</feature>
<reference evidence="3" key="1">
    <citation type="submission" date="2022-11" db="UniProtKB">
        <authorList>
            <consortium name="WormBaseParasite"/>
        </authorList>
    </citation>
    <scope>IDENTIFICATION</scope>
</reference>
<sequence length="284" mass="30632">MLPTETHCDIITFADLKTCSSLVLMSSRTGGHFITRLDAERRRKLSMTQLQRFLTQLSVRIAVLEEAQKTNETPGSKRILDWCAYTAKVMLEELGKIDIPVGPDLIEIPEEDPADAALVVPAVVAPAVPAVNAPAVPAVVAPAMPAVVAPAVPAVVAPAMPAVVAPAVPDIGAPPCLVSLLPLCLLLLLPPCLLSLLPPCLTSVLRRAWCRCSRCLLLLLPPCLLSLLPPCLLSLLPLCLLLLLRLWMILASVLQPLRYRLRSQSNRDMKKQLLASPKTKAIKS</sequence>
<dbReference type="AlphaFoldDB" id="A0A915D5F1"/>